<evidence type="ECO:0000313" key="1">
    <source>
        <dbReference type="EMBL" id="KAF0753678.1"/>
    </source>
</evidence>
<dbReference type="OrthoDB" id="6616931at2759"/>
<dbReference type="Proteomes" id="UP000478052">
    <property type="component" value="Unassembled WGS sequence"/>
</dbReference>
<protein>
    <submittedName>
        <fullName evidence="1">THAP-type domain-containing protein</fullName>
    </submittedName>
</protein>
<dbReference type="AlphaFoldDB" id="A0A6G0YDH7"/>
<gene>
    <name evidence="1" type="ORF">FWK35_00014523</name>
</gene>
<proteinExistence type="predicted"/>
<reference evidence="1 2" key="1">
    <citation type="submission" date="2019-08" db="EMBL/GenBank/DDBJ databases">
        <title>Whole genome of Aphis craccivora.</title>
        <authorList>
            <person name="Voronova N.V."/>
            <person name="Shulinski R.S."/>
            <person name="Bandarenka Y.V."/>
            <person name="Zhorov D.G."/>
            <person name="Warner D."/>
        </authorList>
    </citation>
    <scope>NUCLEOTIDE SEQUENCE [LARGE SCALE GENOMIC DNA]</scope>
    <source>
        <strain evidence="1">180601</strain>
        <tissue evidence="1">Whole Body</tissue>
    </source>
</reference>
<organism evidence="1 2">
    <name type="scientific">Aphis craccivora</name>
    <name type="common">Cowpea aphid</name>
    <dbReference type="NCBI Taxonomy" id="307492"/>
    <lineage>
        <taxon>Eukaryota</taxon>
        <taxon>Metazoa</taxon>
        <taxon>Ecdysozoa</taxon>
        <taxon>Arthropoda</taxon>
        <taxon>Hexapoda</taxon>
        <taxon>Insecta</taxon>
        <taxon>Pterygota</taxon>
        <taxon>Neoptera</taxon>
        <taxon>Paraneoptera</taxon>
        <taxon>Hemiptera</taxon>
        <taxon>Sternorrhyncha</taxon>
        <taxon>Aphidomorpha</taxon>
        <taxon>Aphidoidea</taxon>
        <taxon>Aphididae</taxon>
        <taxon>Aphidini</taxon>
        <taxon>Aphis</taxon>
        <taxon>Aphis</taxon>
    </lineage>
</organism>
<accession>A0A6G0YDH7</accession>
<sequence>MGMVLKKSHRVCTKHFETHEIKSTWESSKGLNKYTICLKIPRSVH</sequence>
<name>A0A6G0YDH7_APHCR</name>
<evidence type="ECO:0000313" key="2">
    <source>
        <dbReference type="Proteomes" id="UP000478052"/>
    </source>
</evidence>
<comment type="caution">
    <text evidence="1">The sequence shown here is derived from an EMBL/GenBank/DDBJ whole genome shotgun (WGS) entry which is preliminary data.</text>
</comment>
<feature type="non-terminal residue" evidence="1">
    <location>
        <position position="45"/>
    </location>
</feature>
<dbReference type="EMBL" id="VUJU01004657">
    <property type="protein sequence ID" value="KAF0753678.1"/>
    <property type="molecule type" value="Genomic_DNA"/>
</dbReference>
<keyword evidence="2" id="KW-1185">Reference proteome</keyword>